<keyword evidence="1" id="KW-0812">Transmembrane</keyword>
<organism evidence="2 3">
    <name type="scientific">Bacillus pseudomycoides</name>
    <dbReference type="NCBI Taxonomy" id="64104"/>
    <lineage>
        <taxon>Bacteria</taxon>
        <taxon>Bacillati</taxon>
        <taxon>Bacillota</taxon>
        <taxon>Bacilli</taxon>
        <taxon>Bacillales</taxon>
        <taxon>Bacillaceae</taxon>
        <taxon>Bacillus</taxon>
        <taxon>Bacillus cereus group</taxon>
    </lineage>
</organism>
<dbReference type="EMBL" id="MWPX01000016">
    <property type="protein sequence ID" value="OUM48031.1"/>
    <property type="molecule type" value="Genomic_DNA"/>
</dbReference>
<reference evidence="2 3" key="1">
    <citation type="submission" date="2017-02" db="EMBL/GenBank/DDBJ databases">
        <title>Bacillus pseudomycoides isolate FSL K6-0042.</title>
        <authorList>
            <person name="Kovac J."/>
        </authorList>
    </citation>
    <scope>NUCLEOTIDE SEQUENCE [LARGE SCALE GENOMIC DNA]</scope>
    <source>
        <strain evidence="2 3">FSL K6-0042</strain>
    </source>
</reference>
<gene>
    <name evidence="2" type="ORF">BW425_15110</name>
</gene>
<dbReference type="Proteomes" id="UP000195321">
    <property type="component" value="Unassembled WGS sequence"/>
</dbReference>
<evidence type="ECO:0000256" key="1">
    <source>
        <dbReference type="SAM" id="Phobius"/>
    </source>
</evidence>
<name>A0A1Y3MGM3_9BACI</name>
<proteinExistence type="predicted"/>
<comment type="caution">
    <text evidence="2">The sequence shown here is derived from an EMBL/GenBank/DDBJ whole genome shotgun (WGS) entry which is preliminary data.</text>
</comment>
<dbReference type="AlphaFoldDB" id="A0A1Y3MGM3"/>
<evidence type="ECO:0000313" key="3">
    <source>
        <dbReference type="Proteomes" id="UP000195321"/>
    </source>
</evidence>
<feature type="transmembrane region" description="Helical" evidence="1">
    <location>
        <begin position="31"/>
        <end position="47"/>
    </location>
</feature>
<accession>A0A1Y3MGM3</accession>
<evidence type="ECO:0000313" key="2">
    <source>
        <dbReference type="EMBL" id="OUM48031.1"/>
    </source>
</evidence>
<keyword evidence="1" id="KW-0472">Membrane</keyword>
<protein>
    <submittedName>
        <fullName evidence="2">Uncharacterized protein</fullName>
    </submittedName>
</protein>
<keyword evidence="1" id="KW-1133">Transmembrane helix</keyword>
<sequence length="68" mass="8252">MFWEVAKESYFLKHPFLGGKERPIMRRIDRLFSFILFFSFFIMNGMMEGNNKIPMLHITEVILKFTKM</sequence>